<protein>
    <submittedName>
        <fullName evidence="6">Toxin HipA</fullName>
    </submittedName>
</protein>
<dbReference type="AlphaFoldDB" id="A0A0P6WF64"/>
<accession>A0A0P6WF64</accession>
<comment type="caution">
    <text evidence="6">The sequence shown here is derived from an EMBL/GenBank/DDBJ whole genome shotgun (WGS) entry which is preliminary data.</text>
</comment>
<proteinExistence type="inferred from homology"/>
<dbReference type="Pfam" id="PF13657">
    <property type="entry name" value="Couple_hipA"/>
    <property type="match status" value="1"/>
</dbReference>
<name>A0A0P6WF64_9HYPH</name>
<dbReference type="EMBL" id="LJYW01000001">
    <property type="protein sequence ID" value="KPL53245.1"/>
    <property type="molecule type" value="Genomic_DNA"/>
</dbReference>
<dbReference type="PANTHER" id="PTHR37419:SF1">
    <property type="entry name" value="SERINE_THREONINE-PROTEIN KINASE TOXIN HIPA"/>
    <property type="match status" value="1"/>
</dbReference>
<sequence>MAARTLVASINGQPVGELGEVAGLWSFTYVESWLENAQRYPLSPHLALRAEPHIDGGSNRPVQWFFDNLLPEEAQRTLLATDAKIDAADAFGLLAYYGAESAGALTLLPPEAQVPAGGLRPLPDADLSARIKALPNAPLGRHAVKRMSLAGAQHKLAVVIENGALFEPIGAQPSTHILKPDHPDEDYPHSVINEWFSMRLARALGLEVPDVERRYVPEPVYLIRRFDRQQTAAEWRRLHAIDACQLLNLDRSFKYARGSVETLAALAELCRSPALARTRLFNWLVFNVLLGNGDAHLKNLSFLVTSAGIQPAPFYDLLSTAIYDSRLYQKQGWPDGSTLAWPVMGAGRFSALNRPILIDAARTLGLQAATAERLISRQHGRIVGIAEEMLAEIEAGNDGIVTPQGEQRCLRGILHTVIREMAGRLT</sequence>
<dbReference type="Gene3D" id="1.10.1070.20">
    <property type="match status" value="1"/>
</dbReference>
<dbReference type="Pfam" id="PF07804">
    <property type="entry name" value="HipA_C"/>
    <property type="match status" value="1"/>
</dbReference>
<dbReference type="GO" id="GO:0004674">
    <property type="term" value="F:protein serine/threonine kinase activity"/>
    <property type="evidence" value="ECO:0007669"/>
    <property type="project" value="TreeGrafter"/>
</dbReference>
<evidence type="ECO:0000256" key="3">
    <source>
        <dbReference type="ARBA" id="ARBA00022777"/>
    </source>
</evidence>
<dbReference type="GO" id="GO:0005829">
    <property type="term" value="C:cytosol"/>
    <property type="evidence" value="ECO:0007669"/>
    <property type="project" value="TreeGrafter"/>
</dbReference>
<dbReference type="PANTHER" id="PTHR37419">
    <property type="entry name" value="SERINE/THREONINE-PROTEIN KINASE TOXIN HIPA"/>
    <property type="match status" value="1"/>
</dbReference>
<gene>
    <name evidence="6" type="ORF">ABB55_14340</name>
</gene>
<dbReference type="InterPro" id="IPR012893">
    <property type="entry name" value="HipA-like_C"/>
</dbReference>
<dbReference type="Proteomes" id="UP000048984">
    <property type="component" value="Unassembled WGS sequence"/>
</dbReference>
<organism evidence="6 7">
    <name type="scientific">Prosthecodimorpha hirschii</name>
    <dbReference type="NCBI Taxonomy" id="665126"/>
    <lineage>
        <taxon>Bacteria</taxon>
        <taxon>Pseudomonadati</taxon>
        <taxon>Pseudomonadota</taxon>
        <taxon>Alphaproteobacteria</taxon>
        <taxon>Hyphomicrobiales</taxon>
        <taxon>Ancalomicrobiaceae</taxon>
        <taxon>Prosthecodimorpha</taxon>
    </lineage>
</organism>
<feature type="domain" description="HipA N-terminal subdomain 1" evidence="5">
    <location>
        <begin position="9"/>
        <end position="107"/>
    </location>
</feature>
<reference evidence="6 7" key="2">
    <citation type="submission" date="2015-10" db="EMBL/GenBank/DDBJ databases">
        <title>Draft Genome Sequence of Prosthecomicrobium hirschii ATCC 27832.</title>
        <authorList>
            <person name="Daniel J."/>
            <person name="Givan S.A."/>
            <person name="Brun Y.V."/>
            <person name="Brown P.J."/>
        </authorList>
    </citation>
    <scope>NUCLEOTIDE SEQUENCE [LARGE SCALE GENOMIC DNA]</scope>
    <source>
        <strain evidence="6 7">16</strain>
    </source>
</reference>
<dbReference type="InterPro" id="IPR017508">
    <property type="entry name" value="HipA_N1"/>
</dbReference>
<reference evidence="6 7" key="1">
    <citation type="submission" date="2015-09" db="EMBL/GenBank/DDBJ databases">
        <authorList>
            <person name="Jackson K.R."/>
            <person name="Lunt B.L."/>
            <person name="Fisher J.N.B."/>
            <person name="Gardner A.V."/>
            <person name="Bailey M.E."/>
            <person name="Deus L.M."/>
            <person name="Earl A.S."/>
            <person name="Gibby P.D."/>
            <person name="Hartmann K.A."/>
            <person name="Liu J.E."/>
            <person name="Manci A.M."/>
            <person name="Nielsen D.A."/>
            <person name="Solomon M.B."/>
            <person name="Breakwell D.P."/>
            <person name="Burnett S.H."/>
            <person name="Grose J.H."/>
        </authorList>
    </citation>
    <scope>NUCLEOTIDE SEQUENCE [LARGE SCALE GENOMIC DNA]</scope>
    <source>
        <strain evidence="6 7">16</strain>
    </source>
</reference>
<evidence type="ECO:0000259" key="5">
    <source>
        <dbReference type="Pfam" id="PF13657"/>
    </source>
</evidence>
<keyword evidence="3" id="KW-0418">Kinase</keyword>
<evidence type="ECO:0000313" key="7">
    <source>
        <dbReference type="Proteomes" id="UP000048984"/>
    </source>
</evidence>
<feature type="domain" description="HipA-like C-terminal" evidence="4">
    <location>
        <begin position="147"/>
        <end position="379"/>
    </location>
</feature>
<comment type="similarity">
    <text evidence="1">Belongs to the HipA Ser/Thr kinase family.</text>
</comment>
<evidence type="ECO:0000313" key="6">
    <source>
        <dbReference type="EMBL" id="KPL53245.1"/>
    </source>
</evidence>
<dbReference type="RefSeq" id="WP_054359410.1">
    <property type="nucleotide sequence ID" value="NZ_LJYW01000001.1"/>
</dbReference>
<keyword evidence="2" id="KW-0808">Transferase</keyword>
<dbReference type="STRING" id="665126.ABB55_14340"/>
<keyword evidence="7" id="KW-1185">Reference proteome</keyword>
<evidence type="ECO:0000256" key="2">
    <source>
        <dbReference type="ARBA" id="ARBA00022679"/>
    </source>
</evidence>
<dbReference type="NCBIfam" id="TIGR03071">
    <property type="entry name" value="couple_hipA"/>
    <property type="match status" value="1"/>
</dbReference>
<dbReference type="InterPro" id="IPR052028">
    <property type="entry name" value="HipA_Ser/Thr_kinase"/>
</dbReference>
<evidence type="ECO:0000259" key="4">
    <source>
        <dbReference type="Pfam" id="PF07804"/>
    </source>
</evidence>
<evidence type="ECO:0000256" key="1">
    <source>
        <dbReference type="ARBA" id="ARBA00010164"/>
    </source>
</evidence>